<feature type="transmembrane region" description="Helical" evidence="1">
    <location>
        <begin position="12"/>
        <end position="33"/>
    </location>
</feature>
<evidence type="ECO:0000313" key="2">
    <source>
        <dbReference type="EMBL" id="GCE19300.1"/>
    </source>
</evidence>
<organism evidence="2 3">
    <name type="scientific">Dictyobacter kobayashii</name>
    <dbReference type="NCBI Taxonomy" id="2014872"/>
    <lineage>
        <taxon>Bacteria</taxon>
        <taxon>Bacillati</taxon>
        <taxon>Chloroflexota</taxon>
        <taxon>Ktedonobacteria</taxon>
        <taxon>Ktedonobacterales</taxon>
        <taxon>Dictyobacteraceae</taxon>
        <taxon>Dictyobacter</taxon>
    </lineage>
</organism>
<keyword evidence="1" id="KW-0812">Transmembrane</keyword>
<sequence length="57" mass="6488">MLLLFLLIPLDFSASTILVVTCLFYIVLTMWSVQQANDHAEQWDKLNSEQDPPAYGS</sequence>
<dbReference type="Proteomes" id="UP000287188">
    <property type="component" value="Unassembled WGS sequence"/>
</dbReference>
<accession>A0A402AJR7</accession>
<dbReference type="AlphaFoldDB" id="A0A402AJR7"/>
<reference evidence="3" key="1">
    <citation type="submission" date="2018-12" db="EMBL/GenBank/DDBJ databases">
        <title>Tengunoibacter tsumagoiensis gen. nov., sp. nov., Dictyobacter kobayashii sp. nov., D. alpinus sp. nov., and D. joshuensis sp. nov. and description of Dictyobacteraceae fam. nov. within the order Ktedonobacterales isolated from Tengu-no-mugimeshi.</title>
        <authorList>
            <person name="Wang C.M."/>
            <person name="Zheng Y."/>
            <person name="Sakai Y."/>
            <person name="Toyoda A."/>
            <person name="Minakuchi Y."/>
            <person name="Abe K."/>
            <person name="Yokota A."/>
            <person name="Yabe S."/>
        </authorList>
    </citation>
    <scope>NUCLEOTIDE SEQUENCE [LARGE SCALE GENOMIC DNA]</scope>
    <source>
        <strain evidence="3">Uno11</strain>
    </source>
</reference>
<name>A0A402AJR7_9CHLR</name>
<keyword evidence="1" id="KW-1133">Transmembrane helix</keyword>
<evidence type="ECO:0000256" key="1">
    <source>
        <dbReference type="SAM" id="Phobius"/>
    </source>
</evidence>
<keyword evidence="3" id="KW-1185">Reference proteome</keyword>
<keyword evidence="1" id="KW-0472">Membrane</keyword>
<evidence type="ECO:0000313" key="3">
    <source>
        <dbReference type="Proteomes" id="UP000287188"/>
    </source>
</evidence>
<dbReference type="EMBL" id="BIFS01000001">
    <property type="protein sequence ID" value="GCE19300.1"/>
    <property type="molecule type" value="Genomic_DNA"/>
</dbReference>
<comment type="caution">
    <text evidence="2">The sequence shown here is derived from an EMBL/GenBank/DDBJ whole genome shotgun (WGS) entry which is preliminary data.</text>
</comment>
<gene>
    <name evidence="2" type="ORF">KDK_31000</name>
</gene>
<protein>
    <submittedName>
        <fullName evidence="2">Uncharacterized protein</fullName>
    </submittedName>
</protein>
<proteinExistence type="predicted"/>